<gene>
    <name evidence="1" type="ORF">NCTC4837_01987</name>
</gene>
<evidence type="ECO:0000313" key="2">
    <source>
        <dbReference type="Proteomes" id="UP000251082"/>
    </source>
</evidence>
<protein>
    <submittedName>
        <fullName evidence="1">Uncharacterized protein</fullName>
    </submittedName>
</protein>
<dbReference type="AlphaFoldDB" id="A0A2X2IDL1"/>
<accession>A0A2X2IDL1</accession>
<dbReference type="EMBL" id="UAUQ01000004">
    <property type="protein sequence ID" value="SPZ77273.1"/>
    <property type="molecule type" value="Genomic_DNA"/>
</dbReference>
<sequence>MAAYAAVETLIITRHADHHFAEVFTLQQADKRLWRIL</sequence>
<evidence type="ECO:0000313" key="1">
    <source>
        <dbReference type="EMBL" id="SPZ77273.1"/>
    </source>
</evidence>
<dbReference type="Proteomes" id="UP000251082">
    <property type="component" value="Unassembled WGS sequence"/>
</dbReference>
<name>A0A2X2IDL1_SHIDY</name>
<proteinExistence type="predicted"/>
<reference evidence="1 2" key="1">
    <citation type="submission" date="2018-06" db="EMBL/GenBank/DDBJ databases">
        <authorList>
            <consortium name="Pathogen Informatics"/>
            <person name="Doyle S."/>
        </authorList>
    </citation>
    <scope>NUCLEOTIDE SEQUENCE [LARGE SCALE GENOMIC DNA]</scope>
    <source>
        <strain evidence="1 2">NCTC4837</strain>
    </source>
</reference>
<organism evidence="1 2">
    <name type="scientific">Shigella dysenteriae</name>
    <dbReference type="NCBI Taxonomy" id="622"/>
    <lineage>
        <taxon>Bacteria</taxon>
        <taxon>Pseudomonadati</taxon>
        <taxon>Pseudomonadota</taxon>
        <taxon>Gammaproteobacteria</taxon>
        <taxon>Enterobacterales</taxon>
        <taxon>Enterobacteriaceae</taxon>
        <taxon>Shigella</taxon>
    </lineage>
</organism>